<dbReference type="InterPro" id="IPR010426">
    <property type="entry name" value="MTTB_MeTrfase"/>
</dbReference>
<dbReference type="Gene3D" id="3.20.20.480">
    <property type="entry name" value="Trimethylamine methyltransferase-like"/>
    <property type="match status" value="1"/>
</dbReference>
<evidence type="ECO:0000313" key="4">
    <source>
        <dbReference type="EMBL" id="SDX96203.1"/>
    </source>
</evidence>
<dbReference type="Pfam" id="PF06253">
    <property type="entry name" value="MTTB"/>
    <property type="match status" value="1"/>
</dbReference>
<organism evidence="4 5">
    <name type="scientific">Eubacterium barkeri</name>
    <name type="common">Clostridium barkeri</name>
    <dbReference type="NCBI Taxonomy" id="1528"/>
    <lineage>
        <taxon>Bacteria</taxon>
        <taxon>Bacillati</taxon>
        <taxon>Bacillota</taxon>
        <taxon>Clostridia</taxon>
        <taxon>Eubacteriales</taxon>
        <taxon>Eubacteriaceae</taxon>
        <taxon>Eubacterium</taxon>
    </lineage>
</organism>
<dbReference type="GO" id="GO:0032259">
    <property type="term" value="P:methylation"/>
    <property type="evidence" value="ECO:0007669"/>
    <property type="project" value="UniProtKB-KW"/>
</dbReference>
<dbReference type="GO" id="GO:0015948">
    <property type="term" value="P:methanogenesis"/>
    <property type="evidence" value="ECO:0007669"/>
    <property type="project" value="InterPro"/>
</dbReference>
<dbReference type="Proteomes" id="UP000199652">
    <property type="component" value="Unassembled WGS sequence"/>
</dbReference>
<keyword evidence="3 4" id="KW-0808">Transferase</keyword>
<reference evidence="5" key="1">
    <citation type="submission" date="2016-10" db="EMBL/GenBank/DDBJ databases">
        <authorList>
            <person name="Varghese N."/>
            <person name="Submissions S."/>
        </authorList>
    </citation>
    <scope>NUCLEOTIDE SEQUENCE [LARGE SCALE GENOMIC DNA]</scope>
    <source>
        <strain evidence="5">VPI 5359</strain>
    </source>
</reference>
<name>A0A1H3FYP3_EUBBA</name>
<evidence type="ECO:0000313" key="5">
    <source>
        <dbReference type="Proteomes" id="UP000199652"/>
    </source>
</evidence>
<dbReference type="GO" id="GO:0008168">
    <property type="term" value="F:methyltransferase activity"/>
    <property type="evidence" value="ECO:0007669"/>
    <property type="project" value="UniProtKB-KW"/>
</dbReference>
<comment type="similarity">
    <text evidence="1">Belongs to the trimethylamine methyltransferase family.</text>
</comment>
<keyword evidence="2 4" id="KW-0489">Methyltransferase</keyword>
<dbReference type="RefSeq" id="WP_090245363.1">
    <property type="nucleotide sequence ID" value="NZ_FNOU01000012.1"/>
</dbReference>
<dbReference type="EMBL" id="FNOU01000012">
    <property type="protein sequence ID" value="SDX96203.1"/>
    <property type="molecule type" value="Genomic_DNA"/>
</dbReference>
<evidence type="ECO:0000256" key="1">
    <source>
        <dbReference type="ARBA" id="ARBA00007137"/>
    </source>
</evidence>
<evidence type="ECO:0000256" key="2">
    <source>
        <dbReference type="ARBA" id="ARBA00022603"/>
    </source>
</evidence>
<protein>
    <submittedName>
        <fullName evidence="4">Trimethylamine:corrinoid methyltransferase</fullName>
    </submittedName>
</protein>
<dbReference type="AlphaFoldDB" id="A0A1H3FYP3"/>
<proteinExistence type="inferred from homology"/>
<gene>
    <name evidence="4" type="ORF">SAMN04488579_11225</name>
</gene>
<dbReference type="InterPro" id="IPR038601">
    <property type="entry name" value="MttB-like_sf"/>
</dbReference>
<evidence type="ECO:0000256" key="3">
    <source>
        <dbReference type="ARBA" id="ARBA00022679"/>
    </source>
</evidence>
<accession>A0A1H3FYP3</accession>
<dbReference type="OrthoDB" id="5418352at2"/>
<sequence>MLGRVKYNVMNDQELSYLKGEIERLLIERGVILDHEEMLDDLAAVGCVVDKDAKEVKFTKELIDKALAAVPEKFTLYSPGGERDLDFPSADGRFYTRTNTGAPNYRTIQGDTHYTTLEEVEEWYKLTNAMENLDFVTLPSTSGEYVPGDAVDVYTLEKALKLSAKHIWIQPYEADNVQYLIDMAAAAVGGLENLQKKPIVSFIACSVPCLTYKHMDAEILYRCAKAGVPVQPCSLPTAGANTPVTAQGTAFMACAEVLAMIIMLELLCPGLPVIATPLLFSMDMMTTYTLQSNTEITIARLIAMELFENGYNVRAHSYGTGTDSLCMDAQNFIERTSLTDAMAMSAASVLGGAGQLETAKTISPVQLIIDNEIFGIAQRIRRGLDVDVETIDADEIFEALDKDPSFSFLMSPHTGRHFMEPHRPDMFNRDGVVHWEAEGCKTLEDKALEKFHTIMDADSTYTLEADKAAAVEAVLKAAHAALVKE</sequence>
<dbReference type="STRING" id="1528.SAMN04488579_11225"/>
<keyword evidence="5" id="KW-1185">Reference proteome</keyword>